<dbReference type="Pfam" id="PF20089">
    <property type="entry name" value="DUF6481"/>
    <property type="match status" value="1"/>
</dbReference>
<evidence type="ECO:0000313" key="2">
    <source>
        <dbReference type="EMBL" id="MBC9209396.1"/>
    </source>
</evidence>
<dbReference type="RefSeq" id="WP_187786534.1">
    <property type="nucleotide sequence ID" value="NZ_JACTVA010000054.1"/>
</dbReference>
<proteinExistence type="predicted"/>
<accession>A0ABR7RT66</accession>
<evidence type="ECO:0000256" key="1">
    <source>
        <dbReference type="SAM" id="MobiDB-lite"/>
    </source>
</evidence>
<keyword evidence="3" id="KW-1185">Reference proteome</keyword>
<evidence type="ECO:0000313" key="3">
    <source>
        <dbReference type="Proteomes" id="UP000626026"/>
    </source>
</evidence>
<feature type="compositionally biased region" description="Basic and acidic residues" evidence="1">
    <location>
        <begin position="42"/>
        <end position="52"/>
    </location>
</feature>
<feature type="region of interest" description="Disordered" evidence="1">
    <location>
        <begin position="27"/>
        <end position="52"/>
    </location>
</feature>
<protein>
    <submittedName>
        <fullName evidence="2">Uncharacterized protein</fullName>
    </submittedName>
</protein>
<name>A0ABR7RT66_9PROT</name>
<organism evidence="2 3">
    <name type="scientific">Teichococcus aerophilus</name>
    <dbReference type="NCBI Taxonomy" id="1224513"/>
    <lineage>
        <taxon>Bacteria</taxon>
        <taxon>Pseudomonadati</taxon>
        <taxon>Pseudomonadota</taxon>
        <taxon>Alphaproteobacteria</taxon>
        <taxon>Acetobacterales</taxon>
        <taxon>Roseomonadaceae</taxon>
        <taxon>Roseomonas</taxon>
    </lineage>
</organism>
<dbReference type="EMBL" id="JACTVA010000054">
    <property type="protein sequence ID" value="MBC9209396.1"/>
    <property type="molecule type" value="Genomic_DNA"/>
</dbReference>
<reference evidence="2 3" key="1">
    <citation type="journal article" date="2013" name="Int. J. Syst. Evol. Microbiol.">
        <title>Roseomonas aerophila sp. nov., isolated from air.</title>
        <authorList>
            <person name="Kim S.J."/>
            <person name="Weon H.Y."/>
            <person name="Ahn J.H."/>
            <person name="Hong S.B."/>
            <person name="Seok S.J."/>
            <person name="Whang K.S."/>
            <person name="Kwon S.W."/>
        </authorList>
    </citation>
    <scope>NUCLEOTIDE SEQUENCE [LARGE SCALE GENOMIC DNA]</scope>
    <source>
        <strain evidence="2 3">NBRC 108923</strain>
    </source>
</reference>
<comment type="caution">
    <text evidence="2">The sequence shown here is derived from an EMBL/GenBank/DDBJ whole genome shotgun (WGS) entry which is preliminary data.</text>
</comment>
<sequence>MTPQKNDSVNDRLAAAAKAKEAMLERFRARPGPNDPEMLKQQAERKAIAEARDARNAERRVAREAEAARLAAEKAAAVEARKVQAAEEAAAAAAAAEHAAALPALQKAARDARYAARQARRR</sequence>
<gene>
    <name evidence="2" type="ORF">IBL26_21295</name>
</gene>
<dbReference type="InterPro" id="IPR045510">
    <property type="entry name" value="DUF6481"/>
</dbReference>
<dbReference type="Proteomes" id="UP000626026">
    <property type="component" value="Unassembled WGS sequence"/>
</dbReference>